<accession>A0ABX9XFA1</accession>
<comment type="caution">
    <text evidence="1">The sequence shown here is derived from an EMBL/GenBank/DDBJ whole genome shotgun (WGS) entry which is preliminary data.</text>
</comment>
<organism evidence="1 2">
    <name type="scientific">Chryseobacterium cucumeris</name>
    <dbReference type="NCBI Taxonomy" id="1813611"/>
    <lineage>
        <taxon>Bacteria</taxon>
        <taxon>Pseudomonadati</taxon>
        <taxon>Bacteroidota</taxon>
        <taxon>Flavobacteriia</taxon>
        <taxon>Flavobacteriales</taxon>
        <taxon>Weeksellaceae</taxon>
        <taxon>Chryseobacterium group</taxon>
        <taxon>Chryseobacterium</taxon>
    </lineage>
</organism>
<protein>
    <submittedName>
        <fullName evidence="1">Helix-turn-helix domain-containing protein</fullName>
    </submittedName>
</protein>
<dbReference type="RefSeq" id="WP_062675227.1">
    <property type="nucleotide sequence ID" value="NZ_JAKYXD010000001.1"/>
</dbReference>
<dbReference type="Proteomes" id="UP000281899">
    <property type="component" value="Unassembled WGS sequence"/>
</dbReference>
<evidence type="ECO:0000313" key="2">
    <source>
        <dbReference type="Proteomes" id="UP000281899"/>
    </source>
</evidence>
<keyword evidence="2" id="KW-1185">Reference proteome</keyword>
<sequence>MGKLIPDYKRIYNDIIVKEFPEKKDSCQRLLQKESLSVVDIMELNEKIFGTPDREAFAASQRHRSFRKKDILKILDYQKKNKLNNIQLASHFKLSRNTVTKWRKNFLI</sequence>
<name>A0ABX9XFA1_9FLAO</name>
<dbReference type="EMBL" id="RJTW01000002">
    <property type="protein sequence ID" value="ROH96436.1"/>
    <property type="molecule type" value="Genomic_DNA"/>
</dbReference>
<proteinExistence type="predicted"/>
<evidence type="ECO:0000313" key="1">
    <source>
        <dbReference type="EMBL" id="ROH96436.1"/>
    </source>
</evidence>
<reference evidence="1 2" key="1">
    <citation type="submission" date="2018-11" db="EMBL/GenBank/DDBJ databases">
        <title>Proposal to divide the Flavobacteriaceae and reorganize its genera based on Amino Acid Identity values calculated from whole genome sequences.</title>
        <authorList>
            <person name="Nicholson A.C."/>
            <person name="Gulvik C.A."/>
            <person name="Whitney A.M."/>
            <person name="Humrighouse B.W."/>
            <person name="Bell M."/>
            <person name="Holmes B."/>
            <person name="Steigerwalt A."/>
            <person name="Villarma A."/>
            <person name="Sheth M."/>
            <person name="Batra D."/>
            <person name="Pryor J."/>
            <person name="Bernardet J.-F."/>
            <person name="Hugo C."/>
            <person name="Kampfer P."/>
            <person name="Newman J."/>
            <person name="Mcquiston J.R."/>
        </authorList>
    </citation>
    <scope>NUCLEOTIDE SEQUENCE [LARGE SCALE GENOMIC DNA]</scope>
    <source>
        <strain evidence="1 2">G0235</strain>
    </source>
</reference>
<gene>
    <name evidence="1" type="ORF">EGI15_01155</name>
</gene>
<dbReference type="GeneID" id="301711272"/>